<dbReference type="OrthoDB" id="52973at2157"/>
<name>F7XP05_METZD</name>
<dbReference type="RefSeq" id="WP_013897636.1">
    <property type="nucleotide sequence ID" value="NC_015676.1"/>
</dbReference>
<dbReference type="GeneID" id="10821925"/>
<dbReference type="EMBL" id="CP002101">
    <property type="protein sequence ID" value="AEH60197.1"/>
    <property type="molecule type" value="Genomic_DNA"/>
</dbReference>
<protein>
    <recommendedName>
        <fullName evidence="4">DUF2098 domain-containing protein</fullName>
    </recommendedName>
</protein>
<evidence type="ECO:0000256" key="1">
    <source>
        <dbReference type="SAM" id="MobiDB-lite"/>
    </source>
</evidence>
<sequence length="103" mass="11317">MGGEEIGEVSDINGVPIKVGSTVRYINTGTVGNITDIKQDSEGAWALLDDTDLYYRVDFLEVTAMKKVPKKAEKKKEYQPHRESLEDMESFDSELSSQATGGG</sequence>
<evidence type="ECO:0000313" key="2">
    <source>
        <dbReference type="EMBL" id="AEH60197.1"/>
    </source>
</evidence>
<dbReference type="STRING" id="679901.Mzhil_0321"/>
<dbReference type="Proteomes" id="UP000006622">
    <property type="component" value="Chromosome"/>
</dbReference>
<organism evidence="2 3">
    <name type="scientific">Methanosalsum zhilinae (strain DSM 4017 / NBRC 107636 / OCM 62 / WeN5)</name>
    <name type="common">Methanohalophilus zhilinae</name>
    <dbReference type="NCBI Taxonomy" id="679901"/>
    <lineage>
        <taxon>Archaea</taxon>
        <taxon>Methanobacteriati</taxon>
        <taxon>Methanobacteriota</taxon>
        <taxon>Stenosarchaea group</taxon>
        <taxon>Methanomicrobia</taxon>
        <taxon>Methanosarcinales</taxon>
        <taxon>Methanosarcinaceae</taxon>
        <taxon>Methanosalsum</taxon>
    </lineage>
</organism>
<dbReference type="InterPro" id="IPR017099">
    <property type="entry name" value="UCP037053"/>
</dbReference>
<proteinExistence type="predicted"/>
<reference evidence="2" key="1">
    <citation type="submission" date="2010-07" db="EMBL/GenBank/DDBJ databases">
        <title>The complete genome of Methanosalsum zhilinae DSM 4017.</title>
        <authorList>
            <consortium name="US DOE Joint Genome Institute (JGI-PGF)"/>
            <person name="Lucas S."/>
            <person name="Copeland A."/>
            <person name="Lapidus A."/>
            <person name="Glavina del Rio T."/>
            <person name="Dalin E."/>
            <person name="Tice H."/>
            <person name="Bruce D."/>
            <person name="Goodwin L."/>
            <person name="Pitluck S."/>
            <person name="Kyrpides N."/>
            <person name="Mavromatis K."/>
            <person name="Ovchinnikova G."/>
            <person name="Daligault H."/>
            <person name="Detter J.C."/>
            <person name="Han C."/>
            <person name="Tapia R."/>
            <person name="Larimer F."/>
            <person name="Land M."/>
            <person name="Hauser L."/>
            <person name="Markowitz V."/>
            <person name="Cheng J.-F."/>
            <person name="Hugenholtz P."/>
            <person name="Woyke T."/>
            <person name="Wu D."/>
            <person name="Spring S."/>
            <person name="Schueler E."/>
            <person name="Brambilla E."/>
            <person name="Klenk H.-P."/>
            <person name="Eisen J.A."/>
        </authorList>
    </citation>
    <scope>NUCLEOTIDE SEQUENCE</scope>
    <source>
        <strain evidence="2">DSM 4017</strain>
    </source>
</reference>
<dbReference type="PIRSF" id="PIRSF037053">
    <property type="entry name" value="UCP037053"/>
    <property type="match status" value="1"/>
</dbReference>
<feature type="compositionally biased region" description="Basic and acidic residues" evidence="1">
    <location>
        <begin position="70"/>
        <end position="85"/>
    </location>
</feature>
<evidence type="ECO:0000313" key="3">
    <source>
        <dbReference type="Proteomes" id="UP000006622"/>
    </source>
</evidence>
<feature type="compositionally biased region" description="Polar residues" evidence="1">
    <location>
        <begin position="93"/>
        <end position="103"/>
    </location>
</feature>
<dbReference type="AlphaFoldDB" id="F7XP05"/>
<accession>F7XP05</accession>
<gene>
    <name evidence="2" type="ordered locus">Mzhil_0321</name>
</gene>
<dbReference type="KEGG" id="mzh:Mzhil_0321"/>
<dbReference type="HOGENOM" id="CLU_159088_1_0_2"/>
<dbReference type="InterPro" id="IPR019209">
    <property type="entry name" value="DUF2098"/>
</dbReference>
<feature type="region of interest" description="Disordered" evidence="1">
    <location>
        <begin position="68"/>
        <end position="103"/>
    </location>
</feature>
<evidence type="ECO:0008006" key="4">
    <source>
        <dbReference type="Google" id="ProtNLM"/>
    </source>
</evidence>
<keyword evidence="3" id="KW-1185">Reference proteome</keyword>
<dbReference type="Pfam" id="PF09871">
    <property type="entry name" value="DUF2098"/>
    <property type="match status" value="1"/>
</dbReference>